<gene>
    <name evidence="9" type="ORF">SAMN05444417_1885</name>
</gene>
<comment type="subcellular location">
    <subcellularLocation>
        <location evidence="1">Cell membrane</location>
        <topology evidence="1">Multi-pass membrane protein</topology>
    </subcellularLocation>
</comment>
<evidence type="ECO:0000313" key="9">
    <source>
        <dbReference type="EMBL" id="SHI82124.1"/>
    </source>
</evidence>
<keyword evidence="5 7" id="KW-0472">Membrane</keyword>
<evidence type="ECO:0000256" key="5">
    <source>
        <dbReference type="ARBA" id="ARBA00023136"/>
    </source>
</evidence>
<feature type="transmembrane region" description="Helical" evidence="7">
    <location>
        <begin position="52"/>
        <end position="73"/>
    </location>
</feature>
<keyword evidence="3 7" id="KW-0812">Transmembrane</keyword>
<proteinExistence type="predicted"/>
<feature type="domain" description="Cytochrome b561 bacterial/Ni-hydrogenase" evidence="8">
    <location>
        <begin position="24"/>
        <end position="215"/>
    </location>
</feature>
<dbReference type="GO" id="GO:0009055">
    <property type="term" value="F:electron transfer activity"/>
    <property type="evidence" value="ECO:0007669"/>
    <property type="project" value="InterPro"/>
</dbReference>
<evidence type="ECO:0000256" key="6">
    <source>
        <dbReference type="SAM" id="MobiDB-lite"/>
    </source>
</evidence>
<dbReference type="PANTHER" id="PTHR30485">
    <property type="entry name" value="NI/FE-HYDROGENASE 1 B-TYPE CYTOCHROME SUBUNIT"/>
    <property type="match status" value="1"/>
</dbReference>
<dbReference type="OrthoDB" id="196472at2"/>
<dbReference type="InterPro" id="IPR016174">
    <property type="entry name" value="Di-haem_cyt_TM"/>
</dbReference>
<evidence type="ECO:0000256" key="4">
    <source>
        <dbReference type="ARBA" id="ARBA00022989"/>
    </source>
</evidence>
<dbReference type="GO" id="GO:0022904">
    <property type="term" value="P:respiratory electron transport chain"/>
    <property type="evidence" value="ECO:0007669"/>
    <property type="project" value="InterPro"/>
</dbReference>
<evidence type="ECO:0000256" key="1">
    <source>
        <dbReference type="ARBA" id="ARBA00004651"/>
    </source>
</evidence>
<protein>
    <submittedName>
        <fullName evidence="9">Cytochrome b</fullName>
    </submittedName>
</protein>
<dbReference type="GO" id="GO:0020037">
    <property type="term" value="F:heme binding"/>
    <property type="evidence" value="ECO:0007669"/>
    <property type="project" value="TreeGrafter"/>
</dbReference>
<evidence type="ECO:0000256" key="7">
    <source>
        <dbReference type="SAM" id="Phobius"/>
    </source>
</evidence>
<dbReference type="Proteomes" id="UP000184292">
    <property type="component" value="Unassembled WGS sequence"/>
</dbReference>
<dbReference type="Pfam" id="PF01292">
    <property type="entry name" value="Ni_hydr_CYTB"/>
    <property type="match status" value="1"/>
</dbReference>
<dbReference type="GO" id="GO:0005886">
    <property type="term" value="C:plasma membrane"/>
    <property type="evidence" value="ECO:0007669"/>
    <property type="project" value="UniProtKB-SubCell"/>
</dbReference>
<reference evidence="9 10" key="1">
    <citation type="submission" date="2016-11" db="EMBL/GenBank/DDBJ databases">
        <authorList>
            <person name="Jaros S."/>
            <person name="Januszkiewicz K."/>
            <person name="Wedrychowicz H."/>
        </authorList>
    </citation>
    <scope>NUCLEOTIDE SEQUENCE [LARGE SCALE GENOMIC DNA]</scope>
    <source>
        <strain evidence="9 10">DSM 100565</strain>
    </source>
</reference>
<evidence type="ECO:0000259" key="8">
    <source>
        <dbReference type="Pfam" id="PF01292"/>
    </source>
</evidence>
<dbReference type="Gene3D" id="1.20.950.20">
    <property type="entry name" value="Transmembrane di-heme cytochromes, Chain C"/>
    <property type="match status" value="1"/>
</dbReference>
<evidence type="ECO:0000313" key="10">
    <source>
        <dbReference type="Proteomes" id="UP000184292"/>
    </source>
</evidence>
<dbReference type="EMBL" id="FQYO01000003">
    <property type="protein sequence ID" value="SHI82124.1"/>
    <property type="molecule type" value="Genomic_DNA"/>
</dbReference>
<feature type="region of interest" description="Disordered" evidence="6">
    <location>
        <begin position="1"/>
        <end position="20"/>
    </location>
</feature>
<keyword evidence="2" id="KW-1003">Cell membrane</keyword>
<dbReference type="RefSeq" id="WP_073329019.1">
    <property type="nucleotide sequence ID" value="NZ_FQYO01000003.1"/>
</dbReference>
<accession>A0A1M6E9C7</accession>
<dbReference type="PANTHER" id="PTHR30485:SF2">
    <property type="entry name" value="BLL0597 PROTEIN"/>
    <property type="match status" value="1"/>
</dbReference>
<organism evidence="9 10">
    <name type="scientific">Wenxinia saemankumensis</name>
    <dbReference type="NCBI Taxonomy" id="1447782"/>
    <lineage>
        <taxon>Bacteria</taxon>
        <taxon>Pseudomonadati</taxon>
        <taxon>Pseudomonadota</taxon>
        <taxon>Alphaproteobacteria</taxon>
        <taxon>Rhodobacterales</taxon>
        <taxon>Roseobacteraceae</taxon>
        <taxon>Wenxinia</taxon>
    </lineage>
</organism>
<feature type="transmembrane region" description="Helical" evidence="7">
    <location>
        <begin position="111"/>
        <end position="132"/>
    </location>
</feature>
<dbReference type="SUPFAM" id="SSF81342">
    <property type="entry name" value="Transmembrane di-heme cytochromes"/>
    <property type="match status" value="1"/>
</dbReference>
<name>A0A1M6E9C7_9RHOB</name>
<feature type="transmembrane region" description="Helical" evidence="7">
    <location>
        <begin position="181"/>
        <end position="199"/>
    </location>
</feature>
<dbReference type="AlphaFoldDB" id="A0A1M6E9C7"/>
<keyword evidence="10" id="KW-1185">Reference proteome</keyword>
<dbReference type="InterPro" id="IPR051542">
    <property type="entry name" value="Hydrogenase_cytochrome"/>
</dbReference>
<sequence length="218" mass="23167">MPGPAFRTAGPGETGGAIAPPDPWDPVVRLTHWSVALAVVVNHFVTRPGSAAHVWIGWGLMALLLLRLVWGFVGPHEARFSAFPPDPRATMSHLADLVRGRLRDYPSHNPAGAAMVYALWITLAAIVGSGLVMTGGRSPIAIAEEKAAVAAGDWSVLVDNAAEEGERDRTDARIAGELHDVAANLILVLALLHVAGVVIESRALGRNLVRPMIRGRSR</sequence>
<evidence type="ECO:0000256" key="3">
    <source>
        <dbReference type="ARBA" id="ARBA00022692"/>
    </source>
</evidence>
<dbReference type="InterPro" id="IPR011577">
    <property type="entry name" value="Cyt_b561_bac/Ni-Hgenase"/>
</dbReference>
<keyword evidence="4 7" id="KW-1133">Transmembrane helix</keyword>
<dbReference type="STRING" id="1447782.SAMN05444417_1885"/>
<evidence type="ECO:0000256" key="2">
    <source>
        <dbReference type="ARBA" id="ARBA00022475"/>
    </source>
</evidence>